<name>A0A812LNI7_9DINO</name>
<keyword evidence="3" id="KW-1185">Reference proteome</keyword>
<feature type="signal peptide" evidence="1">
    <location>
        <begin position="1"/>
        <end position="20"/>
    </location>
</feature>
<dbReference type="EMBL" id="CAJNDS010001001">
    <property type="protein sequence ID" value="CAE7243273.1"/>
    <property type="molecule type" value="Genomic_DNA"/>
</dbReference>
<reference evidence="2" key="1">
    <citation type="submission" date="2021-02" db="EMBL/GenBank/DDBJ databases">
        <authorList>
            <person name="Dougan E. K."/>
            <person name="Rhodes N."/>
            <person name="Thang M."/>
            <person name="Chan C."/>
        </authorList>
    </citation>
    <scope>NUCLEOTIDE SEQUENCE</scope>
</reference>
<dbReference type="Proteomes" id="UP000604046">
    <property type="component" value="Unassembled WGS sequence"/>
</dbReference>
<proteinExistence type="predicted"/>
<comment type="caution">
    <text evidence="2">The sequence shown here is derived from an EMBL/GenBank/DDBJ whole genome shotgun (WGS) entry which is preliminary data.</text>
</comment>
<evidence type="ECO:0000313" key="2">
    <source>
        <dbReference type="EMBL" id="CAE7243273.1"/>
    </source>
</evidence>
<protein>
    <submittedName>
        <fullName evidence="2">Uncharacterized protein</fullName>
    </submittedName>
</protein>
<sequence>MAKMMWAMFLMLMQLGTVKACDSYNDTNATYCESMKDDGCTCVWMNSTSSCSTGSVCDNTTTTTTTDPNATTTTTDGGGASISAGHWAQPGLLAVLGLLLLTHLR</sequence>
<evidence type="ECO:0000256" key="1">
    <source>
        <dbReference type="SAM" id="SignalP"/>
    </source>
</evidence>
<dbReference type="AlphaFoldDB" id="A0A812LNI7"/>
<evidence type="ECO:0000313" key="3">
    <source>
        <dbReference type="Proteomes" id="UP000604046"/>
    </source>
</evidence>
<accession>A0A812LNI7</accession>
<organism evidence="2 3">
    <name type="scientific">Symbiodinium natans</name>
    <dbReference type="NCBI Taxonomy" id="878477"/>
    <lineage>
        <taxon>Eukaryota</taxon>
        <taxon>Sar</taxon>
        <taxon>Alveolata</taxon>
        <taxon>Dinophyceae</taxon>
        <taxon>Suessiales</taxon>
        <taxon>Symbiodiniaceae</taxon>
        <taxon>Symbiodinium</taxon>
    </lineage>
</organism>
<dbReference type="OrthoDB" id="428696at2759"/>
<keyword evidence="1" id="KW-0732">Signal</keyword>
<feature type="chain" id="PRO_5032627805" evidence="1">
    <location>
        <begin position="21"/>
        <end position="105"/>
    </location>
</feature>
<gene>
    <name evidence="2" type="ORF">SNAT2548_LOCUS11252</name>
</gene>